<dbReference type="AlphaFoldDB" id="A0A829Y9E6"/>
<dbReference type="GO" id="GO:0009279">
    <property type="term" value="C:cell outer membrane"/>
    <property type="evidence" value="ECO:0007669"/>
    <property type="project" value="UniProtKB-SubCell"/>
</dbReference>
<organism evidence="13 14">
    <name type="scientific">Steroidobacter agaridevorans</name>
    <dbReference type="NCBI Taxonomy" id="2695856"/>
    <lineage>
        <taxon>Bacteria</taxon>
        <taxon>Pseudomonadati</taxon>
        <taxon>Pseudomonadota</taxon>
        <taxon>Gammaproteobacteria</taxon>
        <taxon>Steroidobacterales</taxon>
        <taxon>Steroidobacteraceae</taxon>
        <taxon>Steroidobacter</taxon>
    </lineage>
</organism>
<feature type="signal peptide" evidence="10">
    <location>
        <begin position="1"/>
        <end position="20"/>
    </location>
</feature>
<keyword evidence="3 8" id="KW-1134">Transmembrane beta strand</keyword>
<keyword evidence="13" id="KW-0675">Receptor</keyword>
<evidence type="ECO:0000313" key="13">
    <source>
        <dbReference type="EMBL" id="GFE79939.1"/>
    </source>
</evidence>
<name>A0A829Y9E6_9GAMM</name>
<evidence type="ECO:0000313" key="14">
    <source>
        <dbReference type="Proteomes" id="UP000445000"/>
    </source>
</evidence>
<evidence type="ECO:0000256" key="9">
    <source>
        <dbReference type="RuleBase" id="RU003357"/>
    </source>
</evidence>
<evidence type="ECO:0000256" key="2">
    <source>
        <dbReference type="ARBA" id="ARBA00022448"/>
    </source>
</evidence>
<evidence type="ECO:0000259" key="11">
    <source>
        <dbReference type="Pfam" id="PF00593"/>
    </source>
</evidence>
<dbReference type="InterPro" id="IPR012910">
    <property type="entry name" value="Plug_dom"/>
</dbReference>
<keyword evidence="6 8" id="KW-0472">Membrane</keyword>
<proteinExistence type="inferred from homology"/>
<dbReference type="PANTHER" id="PTHR40980:SF3">
    <property type="entry name" value="TONB-DEPENDENT RECEPTOR-LIKE BETA-BARREL DOMAIN-CONTAINING PROTEIN"/>
    <property type="match status" value="1"/>
</dbReference>
<dbReference type="InterPro" id="IPR039426">
    <property type="entry name" value="TonB-dep_rcpt-like"/>
</dbReference>
<evidence type="ECO:0000256" key="4">
    <source>
        <dbReference type="ARBA" id="ARBA00022692"/>
    </source>
</evidence>
<gene>
    <name evidence="13" type="primary">iroN_5</name>
    <name evidence="13" type="ORF">GCM10011487_19390</name>
</gene>
<dbReference type="InterPro" id="IPR010104">
    <property type="entry name" value="TonB_rcpt_bac"/>
</dbReference>
<dbReference type="Pfam" id="PF00593">
    <property type="entry name" value="TonB_dep_Rec_b-barrel"/>
    <property type="match status" value="1"/>
</dbReference>
<dbReference type="Pfam" id="PF07715">
    <property type="entry name" value="Plug"/>
    <property type="match status" value="1"/>
</dbReference>
<dbReference type="NCBIfam" id="TIGR01782">
    <property type="entry name" value="TonB-Xanth-Caul"/>
    <property type="match status" value="1"/>
</dbReference>
<dbReference type="CDD" id="cd01347">
    <property type="entry name" value="ligand_gated_channel"/>
    <property type="match status" value="1"/>
</dbReference>
<feature type="domain" description="TonB-dependent receptor plug" evidence="12">
    <location>
        <begin position="54"/>
        <end position="164"/>
    </location>
</feature>
<evidence type="ECO:0000256" key="6">
    <source>
        <dbReference type="ARBA" id="ARBA00023136"/>
    </source>
</evidence>
<dbReference type="InterPro" id="IPR000531">
    <property type="entry name" value="Beta-barrel_TonB"/>
</dbReference>
<keyword evidence="4 8" id="KW-0812">Transmembrane</keyword>
<keyword evidence="14" id="KW-1185">Reference proteome</keyword>
<comment type="subcellular location">
    <subcellularLocation>
        <location evidence="1 8">Cell outer membrane</location>
        <topology evidence="1 8">Multi-pass membrane protein</topology>
    </subcellularLocation>
</comment>
<keyword evidence="7 8" id="KW-0998">Cell outer membrane</keyword>
<keyword evidence="5 9" id="KW-0798">TonB box</keyword>
<keyword evidence="10" id="KW-0732">Signal</keyword>
<dbReference type="Gene3D" id="2.40.170.20">
    <property type="entry name" value="TonB-dependent receptor, beta-barrel domain"/>
    <property type="match status" value="1"/>
</dbReference>
<dbReference type="Proteomes" id="UP000445000">
    <property type="component" value="Unassembled WGS sequence"/>
</dbReference>
<reference evidence="14" key="1">
    <citation type="submission" date="2020-01" db="EMBL/GenBank/DDBJ databases">
        <title>'Steroidobacter agaridevorans' sp. nov., agar-degrading bacteria isolated from rhizosphere soils.</title>
        <authorList>
            <person name="Ikenaga M."/>
            <person name="Kataoka M."/>
            <person name="Murouchi A."/>
            <person name="Katsuragi S."/>
            <person name="Sakai M."/>
        </authorList>
    </citation>
    <scope>NUCLEOTIDE SEQUENCE [LARGE SCALE GENOMIC DNA]</scope>
    <source>
        <strain evidence="14">YU21-B</strain>
    </source>
</reference>
<keyword evidence="2 8" id="KW-0813">Transport</keyword>
<evidence type="ECO:0000256" key="10">
    <source>
        <dbReference type="SAM" id="SignalP"/>
    </source>
</evidence>
<feature type="domain" description="TonB-dependent receptor-like beta-barrel" evidence="11">
    <location>
        <begin position="420"/>
        <end position="906"/>
    </location>
</feature>
<evidence type="ECO:0000256" key="5">
    <source>
        <dbReference type="ARBA" id="ARBA00023077"/>
    </source>
</evidence>
<dbReference type="SUPFAM" id="SSF56935">
    <property type="entry name" value="Porins"/>
    <property type="match status" value="1"/>
</dbReference>
<dbReference type="PROSITE" id="PS52016">
    <property type="entry name" value="TONB_DEPENDENT_REC_3"/>
    <property type="match status" value="1"/>
</dbReference>
<evidence type="ECO:0000259" key="12">
    <source>
        <dbReference type="Pfam" id="PF07715"/>
    </source>
</evidence>
<comment type="caution">
    <text evidence="13">The sequence shown here is derived from an EMBL/GenBank/DDBJ whole genome shotgun (WGS) entry which is preliminary data.</text>
</comment>
<sequence length="940" mass="103204">MAARKVWAGVAVLVSVSAAAAPQQADKTSAAAPPVEEVVVTGYRGSLALALEEKREQSGVVDVIKAEDVAKFPDANLAESLQRLPGVVVARDGGEGRSISVRGLGPDYTRVRLNGLEAQTTSNGFEGINRSRGFDFNVFASELFNSLTVRKTPSAETEEGSLGATVDLQTARPFDNAGTQFAFSSKVSYNDLSEKTDPRFALLASDTFFDDTFGVLVSAAYSKSRKISQASHNLNWDRMTENGGWCDPANPAGVCFGQYPVGISYEQLRSTSIYHPRIPRLAQFAVENERLGITSAIQWKPRAGTEVSLDLLYSRHEGLRQENLLTPIGLFRAQSQQGKPETIVREAEVRGNDLVYAVLDNVDLRAENSIFDFNTVFKQAGLTVKQEFNDRWRAQLQLGGSDSDFDEPRETTLQVDRLNTDGFVYDFRDSQTRPRIVWGFDTTDPNNYYYGPAVPGFTGGSTGPEIRLRPQGVENTFRQGALSVEFDLSQVWTLKSGLNVRKYTFDSDSRRMANERNIPALPAGVTVADLVHRFSGFEGFGVPAETATAWVVPDEQAYIDIFDIYGNTGVFALRRDVASARSNIYSVDEKDTAAYIQGDFNTEVFGLPTRGDIGVRFVRTDQDAVGFAEAGVNTQLLQVSRSYDDWLPAANVAFELRDDVLFRLAASRVMTRPPLAQLTPGGAVNVAGGTRTVNQGNPNLDPIEADAFDVGVEWYFAPESVVSLGFFYKDVKTYIATLRTTQPFNTLGIPEAVLAGTGVTPSDDFIFSRPVNSDGGPLRGLEFNLQMPLSFLPGWLQNFGVLGNYTHVSSDITYIVNPALPEGAPGRTAVLPLINLSKESANATLYYSVAGFEARVSAAYRDDYLRIVPGLNGQDADATKGSVYVDASLSYSFGDHYQISLEGQNLGDTYEHLYNDTRAERNEYYRNFGRQYTAGFRYSF</sequence>
<comment type="similarity">
    <text evidence="8 9">Belongs to the TonB-dependent receptor family.</text>
</comment>
<evidence type="ECO:0000256" key="8">
    <source>
        <dbReference type="PROSITE-ProRule" id="PRU01360"/>
    </source>
</evidence>
<evidence type="ECO:0000256" key="3">
    <source>
        <dbReference type="ARBA" id="ARBA00022452"/>
    </source>
</evidence>
<feature type="chain" id="PRO_5032520208" evidence="10">
    <location>
        <begin position="21"/>
        <end position="940"/>
    </location>
</feature>
<dbReference type="EMBL" id="BLJN01000002">
    <property type="protein sequence ID" value="GFE79939.1"/>
    <property type="molecule type" value="Genomic_DNA"/>
</dbReference>
<dbReference type="PANTHER" id="PTHR40980">
    <property type="entry name" value="PLUG DOMAIN-CONTAINING PROTEIN"/>
    <property type="match status" value="1"/>
</dbReference>
<protein>
    <submittedName>
        <fullName evidence="13">TonB-dependent receptor</fullName>
    </submittedName>
</protein>
<dbReference type="InterPro" id="IPR036942">
    <property type="entry name" value="Beta-barrel_TonB_sf"/>
</dbReference>
<dbReference type="InterPro" id="IPR037066">
    <property type="entry name" value="Plug_dom_sf"/>
</dbReference>
<dbReference type="RefSeq" id="WP_161811690.1">
    <property type="nucleotide sequence ID" value="NZ_BLJN01000002.1"/>
</dbReference>
<evidence type="ECO:0000256" key="1">
    <source>
        <dbReference type="ARBA" id="ARBA00004571"/>
    </source>
</evidence>
<accession>A0A829Y9E6</accession>
<evidence type="ECO:0000256" key="7">
    <source>
        <dbReference type="ARBA" id="ARBA00023237"/>
    </source>
</evidence>
<dbReference type="Gene3D" id="2.170.130.10">
    <property type="entry name" value="TonB-dependent receptor, plug domain"/>
    <property type="match status" value="1"/>
</dbReference>